<keyword evidence="1" id="KW-0732">Signal</keyword>
<dbReference type="EMBL" id="BAAAFA010000005">
    <property type="protein sequence ID" value="GAA0816418.1"/>
    <property type="molecule type" value="Genomic_DNA"/>
</dbReference>
<dbReference type="RefSeq" id="WP_215980587.1">
    <property type="nucleotide sequence ID" value="NZ_BAAAFA010000005.1"/>
</dbReference>
<sequence length="92" mass="10018">MKKTNALLTLLTGLIFSTSAIAAVPTTERVKAEPTKPTSIHLINEAVASSLATIKLDTDYTQQVENNSFAIKKQKLKRNKTMNITSNEIAAD</sequence>
<dbReference type="Proteomes" id="UP001500021">
    <property type="component" value="Unassembled WGS sequence"/>
</dbReference>
<feature type="signal peptide" evidence="1">
    <location>
        <begin position="1"/>
        <end position="22"/>
    </location>
</feature>
<evidence type="ECO:0000256" key="1">
    <source>
        <dbReference type="SAM" id="SignalP"/>
    </source>
</evidence>
<evidence type="ECO:0000313" key="2">
    <source>
        <dbReference type="EMBL" id="GAA0816418.1"/>
    </source>
</evidence>
<gene>
    <name evidence="2" type="ORF">GCM10009111_16150</name>
</gene>
<protein>
    <submittedName>
        <fullName evidence="2">Uncharacterized protein</fullName>
    </submittedName>
</protein>
<feature type="chain" id="PRO_5045435961" evidence="1">
    <location>
        <begin position="23"/>
        <end position="92"/>
    </location>
</feature>
<accession>A0ABP3WFL7</accession>
<organism evidence="2 3">
    <name type="scientific">Colwellia asteriadis</name>
    <dbReference type="NCBI Taxonomy" id="517723"/>
    <lineage>
        <taxon>Bacteria</taxon>
        <taxon>Pseudomonadati</taxon>
        <taxon>Pseudomonadota</taxon>
        <taxon>Gammaproteobacteria</taxon>
        <taxon>Alteromonadales</taxon>
        <taxon>Colwelliaceae</taxon>
        <taxon>Colwellia</taxon>
    </lineage>
</organism>
<evidence type="ECO:0000313" key="3">
    <source>
        <dbReference type="Proteomes" id="UP001500021"/>
    </source>
</evidence>
<name>A0ABP3WFL7_9GAMM</name>
<proteinExistence type="predicted"/>
<reference evidence="3" key="1">
    <citation type="journal article" date="2019" name="Int. J. Syst. Evol. Microbiol.">
        <title>The Global Catalogue of Microorganisms (GCM) 10K type strain sequencing project: providing services to taxonomists for standard genome sequencing and annotation.</title>
        <authorList>
            <consortium name="The Broad Institute Genomics Platform"/>
            <consortium name="The Broad Institute Genome Sequencing Center for Infectious Disease"/>
            <person name="Wu L."/>
            <person name="Ma J."/>
        </authorList>
    </citation>
    <scope>NUCLEOTIDE SEQUENCE [LARGE SCALE GENOMIC DNA]</scope>
    <source>
        <strain evidence="3">JCM 15608</strain>
    </source>
</reference>
<keyword evidence="3" id="KW-1185">Reference proteome</keyword>
<comment type="caution">
    <text evidence="2">The sequence shown here is derived from an EMBL/GenBank/DDBJ whole genome shotgun (WGS) entry which is preliminary data.</text>
</comment>